<dbReference type="InterPro" id="IPR013150">
    <property type="entry name" value="TFIIB_cyclin"/>
</dbReference>
<dbReference type="InterPro" id="IPR036915">
    <property type="entry name" value="Cyclin-like_sf"/>
</dbReference>
<name>A0A6C0EY07_9ZZZZ</name>
<evidence type="ECO:0000313" key="4">
    <source>
        <dbReference type="EMBL" id="QHT33393.1"/>
    </source>
</evidence>
<proteinExistence type="predicted"/>
<dbReference type="Gene3D" id="1.10.472.10">
    <property type="entry name" value="Cyclin-like"/>
    <property type="match status" value="1"/>
</dbReference>
<dbReference type="GO" id="GO:0097550">
    <property type="term" value="C:transcription preinitiation complex"/>
    <property type="evidence" value="ECO:0007669"/>
    <property type="project" value="TreeGrafter"/>
</dbReference>
<sequence length="378" mass="42956">MPEPSLSRIPITHKTYKNKIINNSNNKADLWEKINESFRLYNDSRTGIQKAARDKESIECIYRTAGQREVCDTCSSAVSLSDEGFLVCTNPKCSIIYTDVVDQSAEWRYYGVDDNQMSDPTRCGLPINPLLVESSFGCKILCDGVSSYEMRKIRRYTEWQSSPHKEKTQYNEFQHITIIANNAGIPKIIIDEALRCHKKISEHQTFRGSNRDGIIAASVYIAFRIHDCPRTAKEIATIFNLDNTSATKGCKNAVCIINEIENDMDNSDKTSFCKTRPEAFIERFCTRLSVNTELTKLCQFIALRIEKNNLIPENTPHSIAAGIIYFVSQICGLNISKKDVNKISETSEVTINKCYKKLESIKENLIPRVILDKYSPKS</sequence>
<dbReference type="SUPFAM" id="SSF47954">
    <property type="entry name" value="Cyclin-like"/>
    <property type="match status" value="2"/>
</dbReference>
<protein>
    <recommendedName>
        <fullName evidence="3">Cyclin-like domain-containing protein</fullName>
    </recommendedName>
</protein>
<organism evidence="4">
    <name type="scientific">viral metagenome</name>
    <dbReference type="NCBI Taxonomy" id="1070528"/>
    <lineage>
        <taxon>unclassified sequences</taxon>
        <taxon>metagenomes</taxon>
        <taxon>organismal metagenomes</taxon>
    </lineage>
</organism>
<dbReference type="AlphaFoldDB" id="A0A6C0EY07"/>
<reference evidence="4" key="1">
    <citation type="journal article" date="2020" name="Nature">
        <title>Giant virus diversity and host interactions through global metagenomics.</title>
        <authorList>
            <person name="Schulz F."/>
            <person name="Roux S."/>
            <person name="Paez-Espino D."/>
            <person name="Jungbluth S."/>
            <person name="Walsh D.A."/>
            <person name="Denef V.J."/>
            <person name="McMahon K.D."/>
            <person name="Konstantinidis K.T."/>
            <person name="Eloe-Fadrosh E.A."/>
            <person name="Kyrpides N.C."/>
            <person name="Woyke T."/>
        </authorList>
    </citation>
    <scope>NUCLEOTIDE SEQUENCE</scope>
    <source>
        <strain evidence="4">GVMAG-M-3300009161-34</strain>
    </source>
</reference>
<dbReference type="InterPro" id="IPR000812">
    <property type="entry name" value="TFIIB"/>
</dbReference>
<evidence type="ECO:0000259" key="3">
    <source>
        <dbReference type="SMART" id="SM00385"/>
    </source>
</evidence>
<keyword evidence="2" id="KW-0804">Transcription</keyword>
<feature type="domain" description="Cyclin-like" evidence="3">
    <location>
        <begin position="279"/>
        <end position="360"/>
    </location>
</feature>
<dbReference type="SMART" id="SM00385">
    <property type="entry name" value="CYCLIN"/>
    <property type="match status" value="2"/>
</dbReference>
<dbReference type="GO" id="GO:0070897">
    <property type="term" value="P:transcription preinitiation complex assembly"/>
    <property type="evidence" value="ECO:0007669"/>
    <property type="project" value="InterPro"/>
</dbReference>
<evidence type="ECO:0000256" key="1">
    <source>
        <dbReference type="ARBA" id="ARBA00023015"/>
    </source>
</evidence>
<dbReference type="PANTHER" id="PTHR11618">
    <property type="entry name" value="TRANSCRIPTION INITIATION FACTOR IIB-RELATED"/>
    <property type="match status" value="1"/>
</dbReference>
<dbReference type="PRINTS" id="PR00685">
    <property type="entry name" value="TIFACTORIIB"/>
</dbReference>
<feature type="domain" description="Cyclin-like" evidence="3">
    <location>
        <begin position="174"/>
        <end position="259"/>
    </location>
</feature>
<dbReference type="EMBL" id="MN738967">
    <property type="protein sequence ID" value="QHT33393.1"/>
    <property type="molecule type" value="Genomic_DNA"/>
</dbReference>
<evidence type="ECO:0000256" key="2">
    <source>
        <dbReference type="ARBA" id="ARBA00023163"/>
    </source>
</evidence>
<dbReference type="GO" id="GO:0017025">
    <property type="term" value="F:TBP-class protein binding"/>
    <property type="evidence" value="ECO:0007669"/>
    <property type="project" value="InterPro"/>
</dbReference>
<accession>A0A6C0EY07</accession>
<dbReference type="GO" id="GO:0005634">
    <property type="term" value="C:nucleus"/>
    <property type="evidence" value="ECO:0007669"/>
    <property type="project" value="TreeGrafter"/>
</dbReference>
<dbReference type="InterPro" id="IPR013763">
    <property type="entry name" value="Cyclin-like_dom"/>
</dbReference>
<dbReference type="PANTHER" id="PTHR11618:SF13">
    <property type="entry name" value="TRANSCRIPTION INITIATION FACTOR IIB"/>
    <property type="match status" value="1"/>
</dbReference>
<dbReference type="Pfam" id="PF00382">
    <property type="entry name" value="TFIIB"/>
    <property type="match status" value="2"/>
</dbReference>
<keyword evidence="1" id="KW-0805">Transcription regulation</keyword>
<dbReference type="Gene3D" id="1.10.472.170">
    <property type="match status" value="1"/>
</dbReference>